<dbReference type="AlphaFoldDB" id="A0A5C3FJZ9"/>
<protein>
    <submittedName>
        <fullName evidence="2">Uncharacterized protein</fullName>
    </submittedName>
</protein>
<reference evidence="2" key="1">
    <citation type="submission" date="2018-03" db="EMBL/GenBank/DDBJ databases">
        <authorList>
            <person name="Guldener U."/>
        </authorList>
    </citation>
    <scope>NUCLEOTIDE SEQUENCE [LARGE SCALE GENOMIC DNA]</scope>
    <source>
        <strain evidence="2">ATCC34888</strain>
    </source>
</reference>
<evidence type="ECO:0000313" key="3">
    <source>
        <dbReference type="Proteomes" id="UP000325008"/>
    </source>
</evidence>
<evidence type="ECO:0000256" key="1">
    <source>
        <dbReference type="SAM" id="MobiDB-lite"/>
    </source>
</evidence>
<sequence length="105" mass="11592">MLSLHEPVFKGGALQWANLQLRHGSPLHKAPSGPRSWPLRTALRRIRPFFHFSKRIGSMPMPPSRQQTLSPSHSVPSAFETAKPKAPSESALCRQGQIECSPNAS</sequence>
<name>A0A5C3FJZ9_PSEA2</name>
<dbReference type="EMBL" id="OOIQ01000004">
    <property type="protein sequence ID" value="SPO44530.1"/>
    <property type="molecule type" value="Genomic_DNA"/>
</dbReference>
<comment type="caution">
    <text evidence="2">The sequence shown here is derived from an EMBL/GenBank/DDBJ whole genome shotgun (WGS) entry which is preliminary data.</text>
</comment>
<feature type="region of interest" description="Disordered" evidence="1">
    <location>
        <begin position="54"/>
        <end position="105"/>
    </location>
</feature>
<feature type="compositionally biased region" description="Polar residues" evidence="1">
    <location>
        <begin position="64"/>
        <end position="75"/>
    </location>
</feature>
<gene>
    <name evidence="2" type="ORF">PSANT_02215</name>
</gene>
<evidence type="ECO:0000313" key="2">
    <source>
        <dbReference type="EMBL" id="SPO44530.1"/>
    </source>
</evidence>
<keyword evidence="3" id="KW-1185">Reference proteome</keyword>
<proteinExistence type="predicted"/>
<accession>A0A5C3FJZ9</accession>
<dbReference type="Proteomes" id="UP000325008">
    <property type="component" value="Unassembled WGS sequence"/>
</dbReference>
<organism evidence="2 3">
    <name type="scientific">Pseudozyma antarctica</name>
    <name type="common">Yeast</name>
    <name type="synonym">Candida antarctica</name>
    <dbReference type="NCBI Taxonomy" id="84753"/>
    <lineage>
        <taxon>Eukaryota</taxon>
        <taxon>Fungi</taxon>
        <taxon>Dikarya</taxon>
        <taxon>Basidiomycota</taxon>
        <taxon>Ustilaginomycotina</taxon>
        <taxon>Ustilaginomycetes</taxon>
        <taxon>Ustilaginales</taxon>
        <taxon>Ustilaginaceae</taxon>
        <taxon>Moesziomyces</taxon>
    </lineage>
</organism>
<dbReference type="OrthoDB" id="10563987at2759"/>